<organism evidence="1 2">
    <name type="scientific">Brevibacterium luteolum</name>
    <dbReference type="NCBI Taxonomy" id="199591"/>
    <lineage>
        <taxon>Bacteria</taxon>
        <taxon>Bacillati</taxon>
        <taxon>Actinomycetota</taxon>
        <taxon>Actinomycetes</taxon>
        <taxon>Micrococcales</taxon>
        <taxon>Brevibacteriaceae</taxon>
        <taxon>Brevibacterium</taxon>
    </lineage>
</organism>
<gene>
    <name evidence="1" type="ORF">CJ198_08810</name>
</gene>
<comment type="caution">
    <text evidence="1">The sequence shown here is derived from an EMBL/GenBank/DDBJ whole genome shotgun (WGS) entry which is preliminary data.</text>
</comment>
<dbReference type="EMBL" id="PNFZ01000004">
    <property type="protein sequence ID" value="PMB97909.1"/>
    <property type="molecule type" value="Genomic_DNA"/>
</dbReference>
<reference evidence="1 2" key="1">
    <citation type="submission" date="2017-09" db="EMBL/GenBank/DDBJ databases">
        <title>Bacterial strain isolated from the female urinary microbiota.</title>
        <authorList>
            <person name="Thomas-White K."/>
            <person name="Kumar N."/>
            <person name="Forster S."/>
            <person name="Putonti C."/>
            <person name="Lawley T."/>
            <person name="Wolfe A.J."/>
        </authorList>
    </citation>
    <scope>NUCLEOTIDE SEQUENCE [LARGE SCALE GENOMIC DNA]</scope>
    <source>
        <strain evidence="1 2">UMB0680</strain>
    </source>
</reference>
<evidence type="ECO:0000313" key="2">
    <source>
        <dbReference type="Proteomes" id="UP000235703"/>
    </source>
</evidence>
<dbReference type="Proteomes" id="UP000235703">
    <property type="component" value="Unassembled WGS sequence"/>
</dbReference>
<name>A0A2N6PGV8_9MICO</name>
<sequence>MTGAEQRAVSPPQVSTILHHLFASDPHSVNARRCTRRVIEGREVPETFGVEDDEVGTSARRDTPAAWQGEDVCSQRSVALILVMSAPRGTMVP</sequence>
<proteinExistence type="predicted"/>
<dbReference type="AlphaFoldDB" id="A0A2N6PGV8"/>
<evidence type="ECO:0000313" key="1">
    <source>
        <dbReference type="EMBL" id="PMB97909.1"/>
    </source>
</evidence>
<accession>A0A2N6PGV8</accession>
<protein>
    <submittedName>
        <fullName evidence="1">Uncharacterized protein</fullName>
    </submittedName>
</protein>
<keyword evidence="2" id="KW-1185">Reference proteome</keyword>